<dbReference type="AlphaFoldDB" id="D3K0Z5"/>
<feature type="non-terminal residue" evidence="2">
    <location>
        <position position="76"/>
    </location>
</feature>
<feature type="domain" description="C-type lectin" evidence="1">
    <location>
        <begin position="9"/>
        <end position="76"/>
    </location>
</feature>
<evidence type="ECO:0000313" key="2">
    <source>
        <dbReference type="EMBL" id="ADB92906.1"/>
    </source>
</evidence>
<accession>D3K0Z5</accession>
<sequence length="76" mass="8810">RGQHRAPWIWTGGNRLNNEKFIWEWSNKQPVTYTNWGQTGFTGAPQPDNSEDNNERCLSLLNQFYPGDLITWPTSA</sequence>
<organism evidence="2">
    <name type="scientific">Eriocheir sinensis</name>
    <name type="common">Chinese mitten crab</name>
    <dbReference type="NCBI Taxonomy" id="95602"/>
    <lineage>
        <taxon>Eukaryota</taxon>
        <taxon>Metazoa</taxon>
        <taxon>Ecdysozoa</taxon>
        <taxon>Arthropoda</taxon>
        <taxon>Crustacea</taxon>
        <taxon>Multicrustacea</taxon>
        <taxon>Malacostraca</taxon>
        <taxon>Eumalacostraca</taxon>
        <taxon>Eucarida</taxon>
        <taxon>Decapoda</taxon>
        <taxon>Pleocyemata</taxon>
        <taxon>Brachyura</taxon>
        <taxon>Eubrachyura</taxon>
        <taxon>Grapsoidea</taxon>
        <taxon>Varunidae</taxon>
        <taxon>Eriocheir</taxon>
    </lineage>
</organism>
<dbReference type="OrthoDB" id="441660at2759"/>
<dbReference type="InterPro" id="IPR001304">
    <property type="entry name" value="C-type_lectin-like"/>
</dbReference>
<proteinExistence type="evidence at transcript level"/>
<dbReference type="Gene3D" id="3.10.100.10">
    <property type="entry name" value="Mannose-Binding Protein A, subunit A"/>
    <property type="match status" value="1"/>
</dbReference>
<feature type="non-terminal residue" evidence="2">
    <location>
        <position position="1"/>
    </location>
</feature>
<dbReference type="PROSITE" id="PS50041">
    <property type="entry name" value="C_TYPE_LECTIN_2"/>
    <property type="match status" value="1"/>
</dbReference>
<protein>
    <submittedName>
        <fullName evidence="2">Mannose-binding protein</fullName>
    </submittedName>
</protein>
<reference evidence="2" key="1">
    <citation type="submission" date="2009-12" db="EMBL/GenBank/DDBJ databases">
        <title>Molecular cloning, characterization and expression analysis of mannose-binding protein gene from Chinese mitten crab Eriocheir sinensis.</title>
        <authorList>
            <person name="Zhang H."/>
            <person name="Chen L."/>
        </authorList>
    </citation>
    <scope>NUCLEOTIDE SEQUENCE</scope>
</reference>
<dbReference type="SUPFAM" id="SSF56436">
    <property type="entry name" value="C-type lectin-like"/>
    <property type="match status" value="1"/>
</dbReference>
<dbReference type="InterPro" id="IPR016186">
    <property type="entry name" value="C-type_lectin-like/link_sf"/>
</dbReference>
<evidence type="ECO:0000259" key="1">
    <source>
        <dbReference type="PROSITE" id="PS50041"/>
    </source>
</evidence>
<dbReference type="EMBL" id="GU353177">
    <property type="protein sequence ID" value="ADB92906.1"/>
    <property type="molecule type" value="mRNA"/>
</dbReference>
<name>D3K0Z5_ERISI</name>
<dbReference type="InterPro" id="IPR016187">
    <property type="entry name" value="CTDL_fold"/>
</dbReference>